<proteinExistence type="predicted"/>
<dbReference type="EnsemblPlants" id="KQJ92904">
    <property type="protein sequence ID" value="KQJ92904"/>
    <property type="gene ID" value="BRADI_3g01510v3"/>
</dbReference>
<dbReference type="InterPro" id="IPR007658">
    <property type="entry name" value="DUF594"/>
</dbReference>
<accession>A0A0Q3J3H3</accession>
<evidence type="ECO:0000259" key="2">
    <source>
        <dbReference type="Pfam" id="PF13968"/>
    </source>
</evidence>
<gene>
    <name evidence="3" type="ORF">BRADI_3g01510v3</name>
</gene>
<dbReference type="Gramene" id="KQJ92904">
    <property type="protein sequence ID" value="KQJ92904"/>
    <property type="gene ID" value="BRADI_3g01510v3"/>
</dbReference>
<dbReference type="Pfam" id="PF13968">
    <property type="entry name" value="DUF4220"/>
    <property type="match status" value="1"/>
</dbReference>
<dbReference type="OrthoDB" id="1689146at2759"/>
<feature type="non-terminal residue" evidence="3">
    <location>
        <position position="673"/>
    </location>
</feature>
<dbReference type="Pfam" id="PF04578">
    <property type="entry name" value="DUF594"/>
    <property type="match status" value="1"/>
</dbReference>
<evidence type="ECO:0000256" key="1">
    <source>
        <dbReference type="SAM" id="MobiDB-lite"/>
    </source>
</evidence>
<name>A0A0Q3J3H3_BRADI</name>
<dbReference type="PANTHER" id="PTHR31325">
    <property type="entry name" value="OS01G0798800 PROTEIN-RELATED"/>
    <property type="match status" value="1"/>
</dbReference>
<sequence>MGSGSGARQWWQEWQLRVLVLGSLSMQFFICFSVTLRTFAIPSWLRFLMRAAYMGGDAIAFYALTILFSRYEEHHTADGGSSTLELLWAPILLAHLGGHNSIVVHSLQDYMQWSKDTTVVAFKVTVALYVILKWPSGEKELQVPVISFFTYGIVKFIEKPLYLWIGSFDKVVASLVADAAASRRGLDLEIQLQVFVLGAKGLVQAAPVAVKGGVGPPTSIEARLHADAALMMFADLPAPYVDRLRRMECVLKLDDGHAHSTLQKCIGGVFRTLYTKGARLPGFNDSSYDLPSLFIIFVCVGLFHSSHKDSHSKKDIWVTYILLCCTLVLEFAVMIIHRVIFYFPRWHGMVSQYRLMSLSSPKKKKVDAACHIMKLVRRHVQDGWNMHIRDAASYRVFNNCRGQWTLHKMGLGLQRLGWSLRVPFDKSVLLWHIATDLCFHHPETSPAAGRQEDAMQQHSREISNYMVYLLSLHPEMLMPGSSPALLKKASHQIHLIVKGSTAEGLHQEDRLAMEIINGVDMLPRTSTLLRDACRLAEALMELGDERRRWEVIQGVWVEMLCYSAARCSGYLQAKRLGDGGEFLSYPFLVWSFMGMEVFADKIQRPDPPGEDEFTAVENTPANPLQGGSEPLGEGEITDAENTPASILQGRVEPLGEGEFTDAENRPASRLQGK</sequence>
<organism evidence="3">
    <name type="scientific">Brachypodium distachyon</name>
    <name type="common">Purple false brome</name>
    <name type="synonym">Trachynia distachya</name>
    <dbReference type="NCBI Taxonomy" id="15368"/>
    <lineage>
        <taxon>Eukaryota</taxon>
        <taxon>Viridiplantae</taxon>
        <taxon>Streptophyta</taxon>
        <taxon>Embryophyta</taxon>
        <taxon>Tracheophyta</taxon>
        <taxon>Spermatophyta</taxon>
        <taxon>Magnoliopsida</taxon>
        <taxon>Liliopsida</taxon>
        <taxon>Poales</taxon>
        <taxon>Poaceae</taxon>
        <taxon>BOP clade</taxon>
        <taxon>Pooideae</taxon>
        <taxon>Stipodae</taxon>
        <taxon>Brachypodieae</taxon>
        <taxon>Brachypodium</taxon>
    </lineage>
</organism>
<dbReference type="Proteomes" id="UP000008810">
    <property type="component" value="Chromosome 3"/>
</dbReference>
<feature type="domain" description="DUF4220" evidence="2">
    <location>
        <begin position="51"/>
        <end position="388"/>
    </location>
</feature>
<dbReference type="EMBL" id="CM000882">
    <property type="protein sequence ID" value="KQJ92904.1"/>
    <property type="molecule type" value="Genomic_DNA"/>
</dbReference>
<dbReference type="InParanoid" id="A0A0Q3J3H3"/>
<reference evidence="4" key="3">
    <citation type="submission" date="2018-08" db="UniProtKB">
        <authorList>
            <consortium name="EnsemblPlants"/>
        </authorList>
    </citation>
    <scope>IDENTIFICATION</scope>
    <source>
        <strain evidence="4">cv. Bd21</strain>
    </source>
</reference>
<reference evidence="3" key="2">
    <citation type="submission" date="2017-06" db="EMBL/GenBank/DDBJ databases">
        <title>WGS assembly of Brachypodium distachyon.</title>
        <authorList>
            <consortium name="The International Brachypodium Initiative"/>
            <person name="Lucas S."/>
            <person name="Harmon-Smith M."/>
            <person name="Lail K."/>
            <person name="Tice H."/>
            <person name="Grimwood J."/>
            <person name="Bruce D."/>
            <person name="Barry K."/>
            <person name="Shu S."/>
            <person name="Lindquist E."/>
            <person name="Wang M."/>
            <person name="Pitluck S."/>
            <person name="Vogel J.P."/>
            <person name="Garvin D.F."/>
            <person name="Mockler T.C."/>
            <person name="Schmutz J."/>
            <person name="Rokhsar D."/>
            <person name="Bevan M.W."/>
        </authorList>
    </citation>
    <scope>NUCLEOTIDE SEQUENCE</scope>
    <source>
        <strain evidence="3">Bd21</strain>
    </source>
</reference>
<evidence type="ECO:0000313" key="5">
    <source>
        <dbReference type="Proteomes" id="UP000008810"/>
    </source>
</evidence>
<evidence type="ECO:0000313" key="3">
    <source>
        <dbReference type="EMBL" id="KQJ92904.1"/>
    </source>
</evidence>
<feature type="region of interest" description="Disordered" evidence="1">
    <location>
        <begin position="602"/>
        <end position="673"/>
    </location>
</feature>
<keyword evidence="5" id="KW-1185">Reference proteome</keyword>
<reference evidence="3 4" key="1">
    <citation type="journal article" date="2010" name="Nature">
        <title>Genome sequencing and analysis of the model grass Brachypodium distachyon.</title>
        <authorList>
            <consortium name="International Brachypodium Initiative"/>
        </authorList>
    </citation>
    <scope>NUCLEOTIDE SEQUENCE [LARGE SCALE GENOMIC DNA]</scope>
    <source>
        <strain evidence="3 4">Bd21</strain>
    </source>
</reference>
<protein>
    <recommendedName>
        <fullName evidence="2">DUF4220 domain-containing protein</fullName>
    </recommendedName>
</protein>
<evidence type="ECO:0000313" key="4">
    <source>
        <dbReference type="EnsemblPlants" id="KQJ92904"/>
    </source>
</evidence>
<dbReference type="ExpressionAtlas" id="A0A0Q3J3H3">
    <property type="expression patterns" value="baseline and differential"/>
</dbReference>
<dbReference type="InterPro" id="IPR025315">
    <property type="entry name" value="DUF4220"/>
</dbReference>
<dbReference type="STRING" id="15368.A0A0Q3J3H3"/>
<dbReference type="AlphaFoldDB" id="A0A0Q3J3H3"/>